<evidence type="ECO:0000313" key="3">
    <source>
        <dbReference type="Proteomes" id="UP000015453"/>
    </source>
</evidence>
<feature type="region of interest" description="Disordered" evidence="1">
    <location>
        <begin position="44"/>
        <end position="68"/>
    </location>
</feature>
<name>S8DLI5_9LAMI</name>
<feature type="compositionally biased region" description="Basic and acidic residues" evidence="1">
    <location>
        <begin position="51"/>
        <end position="68"/>
    </location>
</feature>
<gene>
    <name evidence="2" type="ORF">M569_10988</name>
</gene>
<evidence type="ECO:0000256" key="1">
    <source>
        <dbReference type="SAM" id="MobiDB-lite"/>
    </source>
</evidence>
<evidence type="ECO:0000313" key="2">
    <source>
        <dbReference type="EMBL" id="EPS63798.1"/>
    </source>
</evidence>
<dbReference type="EMBL" id="AUSU01005230">
    <property type="protein sequence ID" value="EPS63798.1"/>
    <property type="molecule type" value="Genomic_DNA"/>
</dbReference>
<protein>
    <submittedName>
        <fullName evidence="2">Uncharacterized protein</fullName>
    </submittedName>
</protein>
<dbReference type="AlphaFoldDB" id="S8DLI5"/>
<keyword evidence="3" id="KW-1185">Reference proteome</keyword>
<accession>S8DLI5</accession>
<dbReference type="Proteomes" id="UP000015453">
    <property type="component" value="Unassembled WGS sequence"/>
</dbReference>
<sequence length="68" mass="7450">MSKLLTRLKATFIVLGKAYGFTKRRFKTLPTMYKPKSAGLLGFIPAGSGGERTRRPGCGEKGEAERSE</sequence>
<reference evidence="2 3" key="1">
    <citation type="journal article" date="2013" name="BMC Genomics">
        <title>The miniature genome of a carnivorous plant Genlisea aurea contains a low number of genes and short non-coding sequences.</title>
        <authorList>
            <person name="Leushkin E.V."/>
            <person name="Sutormin R.A."/>
            <person name="Nabieva E.R."/>
            <person name="Penin A.A."/>
            <person name="Kondrashov A.S."/>
            <person name="Logacheva M.D."/>
        </authorList>
    </citation>
    <scope>NUCLEOTIDE SEQUENCE [LARGE SCALE GENOMIC DNA]</scope>
</reference>
<organism evidence="2 3">
    <name type="scientific">Genlisea aurea</name>
    <dbReference type="NCBI Taxonomy" id="192259"/>
    <lineage>
        <taxon>Eukaryota</taxon>
        <taxon>Viridiplantae</taxon>
        <taxon>Streptophyta</taxon>
        <taxon>Embryophyta</taxon>
        <taxon>Tracheophyta</taxon>
        <taxon>Spermatophyta</taxon>
        <taxon>Magnoliopsida</taxon>
        <taxon>eudicotyledons</taxon>
        <taxon>Gunneridae</taxon>
        <taxon>Pentapetalae</taxon>
        <taxon>asterids</taxon>
        <taxon>lamiids</taxon>
        <taxon>Lamiales</taxon>
        <taxon>Lentibulariaceae</taxon>
        <taxon>Genlisea</taxon>
    </lineage>
</organism>
<comment type="caution">
    <text evidence="2">The sequence shown here is derived from an EMBL/GenBank/DDBJ whole genome shotgun (WGS) entry which is preliminary data.</text>
</comment>
<proteinExistence type="predicted"/>